<dbReference type="EMBL" id="BGPR01072533">
    <property type="protein sequence ID" value="GBO45437.1"/>
    <property type="molecule type" value="Genomic_DNA"/>
</dbReference>
<organism evidence="2 3">
    <name type="scientific">Araneus ventricosus</name>
    <name type="common">Orbweaver spider</name>
    <name type="synonym">Epeira ventricosa</name>
    <dbReference type="NCBI Taxonomy" id="182803"/>
    <lineage>
        <taxon>Eukaryota</taxon>
        <taxon>Metazoa</taxon>
        <taxon>Ecdysozoa</taxon>
        <taxon>Arthropoda</taxon>
        <taxon>Chelicerata</taxon>
        <taxon>Arachnida</taxon>
        <taxon>Araneae</taxon>
        <taxon>Araneomorphae</taxon>
        <taxon>Entelegynae</taxon>
        <taxon>Araneoidea</taxon>
        <taxon>Araneidae</taxon>
        <taxon>Araneus</taxon>
    </lineage>
</organism>
<feature type="region of interest" description="Disordered" evidence="1">
    <location>
        <begin position="371"/>
        <end position="430"/>
    </location>
</feature>
<evidence type="ECO:0000313" key="3">
    <source>
        <dbReference type="Proteomes" id="UP000499080"/>
    </source>
</evidence>
<evidence type="ECO:0000313" key="2">
    <source>
        <dbReference type="EMBL" id="GBO45437.1"/>
    </source>
</evidence>
<evidence type="ECO:0008006" key="4">
    <source>
        <dbReference type="Google" id="ProtNLM"/>
    </source>
</evidence>
<reference evidence="2 3" key="1">
    <citation type="journal article" date="2019" name="Sci. Rep.">
        <title>Orb-weaving spider Araneus ventricosus genome elucidates the spidroin gene catalogue.</title>
        <authorList>
            <person name="Kono N."/>
            <person name="Nakamura H."/>
            <person name="Ohtoshi R."/>
            <person name="Moran D.A.P."/>
            <person name="Shinohara A."/>
            <person name="Yoshida Y."/>
            <person name="Fujiwara M."/>
            <person name="Mori M."/>
            <person name="Tomita M."/>
            <person name="Arakawa K."/>
        </authorList>
    </citation>
    <scope>NUCLEOTIDE SEQUENCE [LARGE SCALE GENOMIC DNA]</scope>
</reference>
<feature type="compositionally biased region" description="Polar residues" evidence="1">
    <location>
        <begin position="320"/>
        <end position="333"/>
    </location>
</feature>
<accession>A0A4Y2XBB8</accession>
<feature type="compositionally biased region" description="Basic and acidic residues" evidence="1">
    <location>
        <begin position="375"/>
        <end position="405"/>
    </location>
</feature>
<gene>
    <name evidence="2" type="ORF">AVEN_38070_1</name>
</gene>
<comment type="caution">
    <text evidence="2">The sequence shown here is derived from an EMBL/GenBank/DDBJ whole genome shotgun (WGS) entry which is preliminary data.</text>
</comment>
<feature type="compositionally biased region" description="Polar residues" evidence="1">
    <location>
        <begin position="298"/>
        <end position="311"/>
    </location>
</feature>
<keyword evidence="3" id="KW-1185">Reference proteome</keyword>
<dbReference type="AlphaFoldDB" id="A0A4Y2XBB8"/>
<feature type="compositionally biased region" description="Acidic residues" evidence="1">
    <location>
        <begin position="416"/>
        <end position="430"/>
    </location>
</feature>
<sequence>MGSRNLAPDGEMRPSTSPEKEYHVHERFFIAKIKDGSFNIVSAILIHKAIQAHVGEVKSIKKCKNGYLLIEVWSEQQATAILKMTHIGNREITVEAHSRLNQSKGVISESELQNDTEDDILEELRAQNVTAVKRILIKKEGKLLPTKHLILTFNLPSIPKSVHIAYFNLSVGPYIPNPLRCFKCQRFGHTIQGCRGKQTCPRCSLPDHDGKTCNSTPHCINCKGDHPAYFQTCPRWKEEKEIQTLKVKQNLSFAEARKIVMDRTPKVGVSYAAAIKKIMVSTSTQYDPEPQPIENPTILVNNNSQNKSISNRKYLDKTANEPSPSKNKLASNEDTGKLSRIPTSKSNQTEKPGRVSKFFKETKAMKKARLAATKKNLDHKIKDSIKKRTITKHDLLKQSNSKDNESDGISIHPSDDDVMSTDGEENSTKT</sequence>
<feature type="compositionally biased region" description="Polar residues" evidence="1">
    <location>
        <begin position="341"/>
        <end position="350"/>
    </location>
</feature>
<dbReference type="OrthoDB" id="6435956at2759"/>
<protein>
    <recommendedName>
        <fullName evidence="4">CCHC-type domain-containing protein</fullName>
    </recommendedName>
</protein>
<evidence type="ECO:0000256" key="1">
    <source>
        <dbReference type="SAM" id="MobiDB-lite"/>
    </source>
</evidence>
<dbReference type="Proteomes" id="UP000499080">
    <property type="component" value="Unassembled WGS sequence"/>
</dbReference>
<feature type="region of interest" description="Disordered" evidence="1">
    <location>
        <begin position="285"/>
        <end position="356"/>
    </location>
</feature>
<name>A0A4Y2XBB8_ARAVE</name>
<proteinExistence type="predicted"/>